<organism evidence="2 3">
    <name type="scientific">Rhizobium aethiopicum</name>
    <dbReference type="NCBI Taxonomy" id="1138170"/>
    <lineage>
        <taxon>Bacteria</taxon>
        <taxon>Pseudomonadati</taxon>
        <taxon>Pseudomonadota</taxon>
        <taxon>Alphaproteobacteria</taxon>
        <taxon>Hyphomicrobiales</taxon>
        <taxon>Rhizobiaceae</taxon>
        <taxon>Rhizobium/Agrobacterium group</taxon>
        <taxon>Rhizobium</taxon>
    </lineage>
</organism>
<dbReference type="InterPro" id="IPR013830">
    <property type="entry name" value="SGNH_hydro"/>
</dbReference>
<dbReference type="InterPro" id="IPR036514">
    <property type="entry name" value="SGNH_hydro_sf"/>
</dbReference>
<evidence type="ECO:0000259" key="1">
    <source>
        <dbReference type="Pfam" id="PF13472"/>
    </source>
</evidence>
<dbReference type="Pfam" id="PF13472">
    <property type="entry name" value="Lipase_GDSL_2"/>
    <property type="match status" value="1"/>
</dbReference>
<gene>
    <name evidence="2" type="ORF">GGD53_002973</name>
</gene>
<dbReference type="SUPFAM" id="SSF52266">
    <property type="entry name" value="SGNH hydrolase"/>
    <property type="match status" value="1"/>
</dbReference>
<name>A0A7W6Q8R8_9HYPH</name>
<comment type="caution">
    <text evidence="2">The sequence shown here is derived from an EMBL/GenBank/DDBJ whole genome shotgun (WGS) entry which is preliminary data.</text>
</comment>
<protein>
    <submittedName>
        <fullName evidence="2">Lysophospholipase L1-like esterase</fullName>
    </submittedName>
</protein>
<dbReference type="InterPro" id="IPR051532">
    <property type="entry name" value="Ester_Hydrolysis_Enzymes"/>
</dbReference>
<feature type="domain" description="SGNH hydrolase-type esterase" evidence="1">
    <location>
        <begin position="72"/>
        <end position="229"/>
    </location>
</feature>
<reference evidence="2 3" key="1">
    <citation type="submission" date="2020-08" db="EMBL/GenBank/DDBJ databases">
        <title>Genomic Encyclopedia of Type Strains, Phase IV (KMG-V): Genome sequencing to study the core and pangenomes of soil and plant-associated prokaryotes.</title>
        <authorList>
            <person name="Whitman W."/>
        </authorList>
    </citation>
    <scope>NUCLEOTIDE SEQUENCE [LARGE SCALE GENOMIC DNA]</scope>
    <source>
        <strain evidence="2 3">SEMIA 4074</strain>
    </source>
</reference>
<dbReference type="Gene3D" id="3.40.50.1110">
    <property type="entry name" value="SGNH hydrolase"/>
    <property type="match status" value="1"/>
</dbReference>
<dbReference type="Proteomes" id="UP000524492">
    <property type="component" value="Unassembled WGS sequence"/>
</dbReference>
<dbReference type="AlphaFoldDB" id="A0A7W6Q8R8"/>
<evidence type="ECO:0000313" key="3">
    <source>
        <dbReference type="Proteomes" id="UP000524492"/>
    </source>
</evidence>
<dbReference type="RefSeq" id="WP_184457108.1">
    <property type="nucleotide sequence ID" value="NZ_JACIFV010000009.1"/>
</dbReference>
<dbReference type="GO" id="GO:0016788">
    <property type="term" value="F:hydrolase activity, acting on ester bonds"/>
    <property type="evidence" value="ECO:0007669"/>
    <property type="project" value="UniProtKB-ARBA"/>
</dbReference>
<dbReference type="EMBL" id="JACIFV010000009">
    <property type="protein sequence ID" value="MBB4192813.1"/>
    <property type="molecule type" value="Genomic_DNA"/>
</dbReference>
<sequence length="464" mass="50279">MSTLQLGRVPNQAPISIPARGYRLGVIGTSLVQHNENGTFSPKISHWSRGWLSWARFYAGRLFSCPIWWDSTVYVGWEPSGVGGATRYFQGLNAGVSGQTYAQIEARKAYLATKVDCDIIIIDDGTNDMGPQTKESIQAAREALASYYLSFGKIVILMPILARGVGSWTGGGPERAKAHWINRKTREFCRTKKNCYFFDWNLYWADLASTYGEPKSGYSPDSIHFNPKGGESVGYGLVQFLATILPAAQNFTAYPDDLFDATNNPLGNVLTNPLCLGTTGTLGTGATGSVANGMRVERSSGGSSVVASKEARSDGLGEYEVMTFTPAGTAEDLFYFRTNAANTALTGAVAGEWFQARCKVETNNYAGFTGVSLLLNDQGSTSMSAYAMEPFNSGSANEKWAALARAGYLETPAFQIADAAPNVRWRLEIRFDANVAGTPIVKCGEVELRKVSDPRTLLHWSAPA</sequence>
<accession>A0A7W6Q8R8</accession>
<keyword evidence="3" id="KW-1185">Reference proteome</keyword>
<dbReference type="PANTHER" id="PTHR30383">
    <property type="entry name" value="THIOESTERASE 1/PROTEASE 1/LYSOPHOSPHOLIPASE L1"/>
    <property type="match status" value="1"/>
</dbReference>
<proteinExistence type="predicted"/>
<evidence type="ECO:0000313" key="2">
    <source>
        <dbReference type="EMBL" id="MBB4192813.1"/>
    </source>
</evidence>